<feature type="chain" id="PRO_5038917998" evidence="2">
    <location>
        <begin position="32"/>
        <end position="262"/>
    </location>
</feature>
<feature type="region of interest" description="Disordered" evidence="1">
    <location>
        <begin position="90"/>
        <end position="119"/>
    </location>
</feature>
<proteinExistence type="predicted"/>
<keyword evidence="4" id="KW-1185">Reference proteome</keyword>
<evidence type="ECO:0000256" key="1">
    <source>
        <dbReference type="SAM" id="MobiDB-lite"/>
    </source>
</evidence>
<keyword evidence="2" id="KW-0732">Signal</keyword>
<dbReference type="OrthoDB" id="4571805at2"/>
<feature type="compositionally biased region" description="Acidic residues" evidence="1">
    <location>
        <begin position="225"/>
        <end position="236"/>
    </location>
</feature>
<reference evidence="3 4" key="1">
    <citation type="submission" date="2019-09" db="EMBL/GenBank/DDBJ databases">
        <authorList>
            <person name="Wang X."/>
        </authorList>
    </citation>
    <scope>NUCLEOTIDE SEQUENCE [LARGE SCALE GENOMIC DNA]</scope>
    <source>
        <strain evidence="3 4">CICC 11023</strain>
    </source>
</reference>
<accession>A0A5N0EFN9</accession>
<comment type="caution">
    <text evidence="3">The sequence shown here is derived from an EMBL/GenBank/DDBJ whole genome shotgun (WGS) entry which is preliminary data.</text>
</comment>
<dbReference type="EMBL" id="VXLC01000005">
    <property type="protein sequence ID" value="KAA8887766.1"/>
    <property type="molecule type" value="Genomic_DNA"/>
</dbReference>
<organism evidence="3 4">
    <name type="scientific">Nocardia colli</name>
    <dbReference type="NCBI Taxonomy" id="2545717"/>
    <lineage>
        <taxon>Bacteria</taxon>
        <taxon>Bacillati</taxon>
        <taxon>Actinomycetota</taxon>
        <taxon>Actinomycetes</taxon>
        <taxon>Mycobacteriales</taxon>
        <taxon>Nocardiaceae</taxon>
        <taxon>Nocardia</taxon>
    </lineage>
</organism>
<evidence type="ECO:0000313" key="4">
    <source>
        <dbReference type="Proteomes" id="UP000323876"/>
    </source>
</evidence>
<sequence length="262" mass="26001">MGKHSAPRNNVVPARLAMLSTATLIGLAVSANGGAAQAIADDANSTSASGDGGWVAPPKRAVVSVAPVSYQQQARPEAFTVAPAELPVHRADRPAVQPGGNAKPRTANPGGTGKPGGNTAPLAAIVDTLAAGSAALPAPLRAVLDDLVKQVGPVLAKGLIQLITSNNQPGPTPAPSAAPKGRHAAPAPAAAVTEDDSDDLGSDETDDLAADVDDTTDDIAAADTYLDDTTDSDDLAVTDTADAVPDADADWQPLALGPTTVG</sequence>
<name>A0A5N0EFN9_9NOCA</name>
<feature type="compositionally biased region" description="Low complexity" evidence="1">
    <location>
        <begin position="237"/>
        <end position="246"/>
    </location>
</feature>
<dbReference type="Proteomes" id="UP000323876">
    <property type="component" value="Unassembled WGS sequence"/>
</dbReference>
<evidence type="ECO:0000256" key="2">
    <source>
        <dbReference type="SAM" id="SignalP"/>
    </source>
</evidence>
<feature type="signal peptide" evidence="2">
    <location>
        <begin position="1"/>
        <end position="31"/>
    </location>
</feature>
<gene>
    <name evidence="3" type="ORF">F3087_16785</name>
</gene>
<dbReference type="RefSeq" id="WP_150402928.1">
    <property type="nucleotide sequence ID" value="NZ_VXLC01000005.1"/>
</dbReference>
<feature type="compositionally biased region" description="Acidic residues" evidence="1">
    <location>
        <begin position="193"/>
        <end position="217"/>
    </location>
</feature>
<protein>
    <submittedName>
        <fullName evidence="3">Uncharacterized protein</fullName>
    </submittedName>
</protein>
<evidence type="ECO:0000313" key="3">
    <source>
        <dbReference type="EMBL" id="KAA8887766.1"/>
    </source>
</evidence>
<dbReference type="AlphaFoldDB" id="A0A5N0EFN9"/>
<feature type="region of interest" description="Disordered" evidence="1">
    <location>
        <begin position="164"/>
        <end position="262"/>
    </location>
</feature>